<dbReference type="Proteomes" id="UP000027219">
    <property type="component" value="Unassembled WGS sequence"/>
</dbReference>
<organism evidence="4 5">
    <name type="scientific">Vibrio fortis</name>
    <dbReference type="NCBI Taxonomy" id="212667"/>
    <lineage>
        <taxon>Bacteria</taxon>
        <taxon>Pseudomonadati</taxon>
        <taxon>Pseudomonadota</taxon>
        <taxon>Gammaproteobacteria</taxon>
        <taxon>Vibrionales</taxon>
        <taxon>Vibrionaceae</taxon>
        <taxon>Vibrio</taxon>
    </lineage>
</organism>
<gene>
    <name evidence="2" type="ORF">F2P58_20030</name>
    <name evidence="3" type="ORF">F2Z80_07480</name>
    <name evidence="4" type="ORF">VFDL14_05125</name>
</gene>
<comment type="caution">
    <text evidence="4">The sequence shown here is derived from an EMBL/GenBank/DDBJ whole genome shotgun (WGS) entry which is preliminary data.</text>
</comment>
<feature type="signal peptide" evidence="1">
    <location>
        <begin position="1"/>
        <end position="17"/>
    </location>
</feature>
<evidence type="ECO:0000313" key="6">
    <source>
        <dbReference type="Proteomes" id="UP000326687"/>
    </source>
</evidence>
<keyword evidence="1" id="KW-0732">Signal</keyword>
<dbReference type="Proteomes" id="UP000326789">
    <property type="component" value="Unassembled WGS sequence"/>
</dbReference>
<evidence type="ECO:0000313" key="7">
    <source>
        <dbReference type="Proteomes" id="UP000326789"/>
    </source>
</evidence>
<dbReference type="EMBL" id="JFFR01000002">
    <property type="protein sequence ID" value="KDN30115.1"/>
    <property type="molecule type" value="Genomic_DNA"/>
</dbReference>
<evidence type="ECO:0000313" key="5">
    <source>
        <dbReference type="Proteomes" id="UP000027219"/>
    </source>
</evidence>
<evidence type="ECO:0000313" key="2">
    <source>
        <dbReference type="EMBL" id="KAB0286925.1"/>
    </source>
</evidence>
<dbReference type="Proteomes" id="UP000326687">
    <property type="component" value="Unassembled WGS sequence"/>
</dbReference>
<dbReference type="RefSeq" id="WP_032549119.1">
    <property type="nucleotide sequence ID" value="NZ_JBEEBC010000002.1"/>
</dbReference>
<feature type="chain" id="PRO_5044538671" description="WD40 repeat protein" evidence="1">
    <location>
        <begin position="18"/>
        <end position="232"/>
    </location>
</feature>
<evidence type="ECO:0000256" key="1">
    <source>
        <dbReference type="SAM" id="SignalP"/>
    </source>
</evidence>
<dbReference type="EMBL" id="VWSE01000008">
    <property type="protein sequence ID" value="KAB0286925.1"/>
    <property type="molecule type" value="Genomic_DNA"/>
</dbReference>
<evidence type="ECO:0000313" key="4">
    <source>
        <dbReference type="EMBL" id="KDN30115.1"/>
    </source>
</evidence>
<dbReference type="STRING" id="212667.VFDL14_05125"/>
<reference evidence="3 6" key="2">
    <citation type="submission" date="2019-09" db="EMBL/GenBank/DDBJ databases">
        <title>Vibrio Fortis S7-72.</title>
        <authorList>
            <person name="Das S.K."/>
        </authorList>
    </citation>
    <scope>NUCLEOTIDE SEQUENCE [LARGE SCALE GENOMIC DNA]</scope>
    <source>
        <strain evidence="3 6">S7-72</strain>
    </source>
</reference>
<accession>A0A066USR0</accession>
<reference evidence="2 7" key="3">
    <citation type="submission" date="2019-09" db="EMBL/GenBank/DDBJ databases">
        <title>Whole genome sequence of Vibrio fortis.</title>
        <authorList>
            <person name="Das S.K."/>
        </authorList>
    </citation>
    <scope>NUCLEOTIDE SEQUENCE [LARGE SCALE GENOMIC DNA]</scope>
    <source>
        <strain evidence="2 7">AN60</strain>
    </source>
</reference>
<protein>
    <recommendedName>
        <fullName evidence="8">WD40 repeat protein</fullName>
    </recommendedName>
</protein>
<dbReference type="AlphaFoldDB" id="A0A066USR0"/>
<keyword evidence="5" id="KW-1185">Reference proteome</keyword>
<evidence type="ECO:0008006" key="8">
    <source>
        <dbReference type="Google" id="ProtNLM"/>
    </source>
</evidence>
<evidence type="ECO:0000313" key="3">
    <source>
        <dbReference type="EMBL" id="KAB0303780.1"/>
    </source>
</evidence>
<proteinExistence type="predicted"/>
<reference evidence="4 5" key="1">
    <citation type="submission" date="2014-02" db="EMBL/GenBank/DDBJ databases">
        <title>Vibrio fortis Dalian14 Genome Sequencing.</title>
        <authorList>
            <person name="Wang Y."/>
            <person name="Song L."/>
            <person name="Liu G."/>
            <person name="Ding J."/>
        </authorList>
    </citation>
    <scope>NUCLEOTIDE SEQUENCE [LARGE SCALE GENOMIC DNA]</scope>
    <source>
        <strain evidence="4 5">Dalian14</strain>
    </source>
</reference>
<name>A0A066USR0_9VIBR</name>
<dbReference type="OrthoDB" id="5901959at2"/>
<sequence>MKWILLTLSCLSFIATAGEGAAPVPTEPTQPAKSDSNLSHFDLPLLLGDWYLLNPNPEDGTEDFRAIKLTLDSNYTFSIDIQKRDFSVDHWEGMYNANGDTIILGLNTSEPQVYSYSSNHNMLNLNGVLFTKALPNALAGIWSSAELSGSDLRASNIQKMDLVLQPDFIFMFRVSDESGGEIVQRGVYYTEGDQLVLLYEDGEHGTRYTLNSDVLTLEGEESDMYAVLNRIR</sequence>
<dbReference type="EMBL" id="VXDD01000001">
    <property type="protein sequence ID" value="KAB0303780.1"/>
    <property type="molecule type" value="Genomic_DNA"/>
</dbReference>